<accession>A0A1V1HYT6</accession>
<protein>
    <submittedName>
        <fullName evidence="1">Uncharacterized protein</fullName>
    </submittedName>
</protein>
<proteinExistence type="predicted"/>
<dbReference type="AlphaFoldDB" id="A0A1V1HYT6"/>
<dbReference type="Proteomes" id="UP000245622">
    <property type="component" value="Chromosome 1"/>
</dbReference>
<dbReference type="EMBL" id="LN555523">
    <property type="protein sequence ID" value="CED93059.1"/>
    <property type="molecule type" value="Genomic_DNA"/>
</dbReference>
<dbReference type="KEGG" id="ril:CRIB_302"/>
<dbReference type="GeneID" id="82204481"/>
<keyword evidence="2" id="KW-1185">Reference proteome</keyword>
<gene>
    <name evidence="1" type="ORF">CRIB_302</name>
</gene>
<evidence type="ECO:0000313" key="1">
    <source>
        <dbReference type="EMBL" id="CED93059.1"/>
    </source>
</evidence>
<reference evidence="1 2" key="1">
    <citation type="submission" date="2014-04" db="EMBL/GenBank/DDBJ databases">
        <authorList>
            <person name="Hornung B.V."/>
        </authorList>
    </citation>
    <scope>NUCLEOTIDE SEQUENCE [LARGE SCALE GENOMIC DNA]</scope>
    <source>
        <strain evidence="1 2">CRIB</strain>
    </source>
</reference>
<evidence type="ECO:0000313" key="2">
    <source>
        <dbReference type="Proteomes" id="UP000245622"/>
    </source>
</evidence>
<dbReference type="RefSeq" id="WP_180702809.1">
    <property type="nucleotide sequence ID" value="NZ_LN555523.1"/>
</dbReference>
<sequence length="288" mass="33225">MKKQLEIDYAFGYVYDKSKLIVLYPAGTNIIDLDDYEMEVEVAFLEDGIDAAFEENDVKEANETIKPLETFLMKPSKVIPFVISIKNAETKEELPKLLAEFDEEYEVKENYIKKGYEIKDIYHVFENVVSYIPKENLENLNILKIENDKFDMDKFISTVSENLDEAINKNLIAIDMKQSELTPRLYIKADGKTNTKFVVFGTDINSYSQGILCANNEVIKDLDIDMGDVEISNTRDIGYIINEENGYLTFKIANYNSQTSNNNQIAQIVDYSGIFKLMMIDFIKQFVR</sequence>
<organism evidence="1 2">
    <name type="scientific">Romboutsia ilealis</name>
    <dbReference type="NCBI Taxonomy" id="1115758"/>
    <lineage>
        <taxon>Bacteria</taxon>
        <taxon>Bacillati</taxon>
        <taxon>Bacillota</taxon>
        <taxon>Clostridia</taxon>
        <taxon>Peptostreptococcales</taxon>
        <taxon>Peptostreptococcaceae</taxon>
        <taxon>Romboutsia</taxon>
    </lineage>
</organism>
<name>A0A1V1HYT6_9FIRM</name>